<dbReference type="Pfam" id="PF06299">
    <property type="entry name" value="DUF1045"/>
    <property type="match status" value="1"/>
</dbReference>
<sequence>MRHPAILIHVVCYNRVESMSDTARNENEKRESEIFSGAYGFVIRPDEKTQALARELARTTAPSAEFLVETPHITLYHAQFENLPKEVAKSILDEVKMAEGQILNLRRLYVFGGKFIFWDVEDKDNIRPIHEKALVSAKYLNHAVAAKSIEEGLDLNPEEKTNIQKFGYPLVMDKFTPHITLAYDYQGIVLPPGITEKSLEMKIDKVLFAEMGKYGSVRRVVDL</sequence>
<name>A0A0G0VG77_9BACT</name>
<reference evidence="1 2" key="1">
    <citation type="journal article" date="2015" name="Nature">
        <title>rRNA introns, odd ribosomes, and small enigmatic genomes across a large radiation of phyla.</title>
        <authorList>
            <person name="Brown C.T."/>
            <person name="Hug L.A."/>
            <person name="Thomas B.C."/>
            <person name="Sharon I."/>
            <person name="Castelle C.J."/>
            <person name="Singh A."/>
            <person name="Wilkins M.J."/>
            <person name="Williams K.H."/>
            <person name="Banfield J.F."/>
        </authorList>
    </citation>
    <scope>NUCLEOTIDE SEQUENCE [LARGE SCALE GENOMIC DNA]</scope>
</reference>
<protein>
    <recommendedName>
        <fullName evidence="3">2'-5' RNA ligase</fullName>
    </recommendedName>
</protein>
<evidence type="ECO:0000313" key="2">
    <source>
        <dbReference type="Proteomes" id="UP000034562"/>
    </source>
</evidence>
<proteinExistence type="predicted"/>
<comment type="caution">
    <text evidence="1">The sequence shown here is derived from an EMBL/GenBank/DDBJ whole genome shotgun (WGS) entry which is preliminary data.</text>
</comment>
<organism evidence="1 2">
    <name type="scientific">Candidatus Woesebacteria bacterium GW2011_GWA2_40_7b</name>
    <dbReference type="NCBI Taxonomy" id="1618563"/>
    <lineage>
        <taxon>Bacteria</taxon>
        <taxon>Candidatus Woeseibacteriota</taxon>
    </lineage>
</organism>
<dbReference type="InterPro" id="IPR009389">
    <property type="entry name" value="DUF1045"/>
</dbReference>
<dbReference type="AlphaFoldDB" id="A0A0G0VG77"/>
<dbReference type="Gene3D" id="3.90.1140.10">
    <property type="entry name" value="Cyclic phosphodiesterase"/>
    <property type="match status" value="1"/>
</dbReference>
<dbReference type="SUPFAM" id="SSF55144">
    <property type="entry name" value="LigT-like"/>
    <property type="match status" value="1"/>
</dbReference>
<dbReference type="InterPro" id="IPR009097">
    <property type="entry name" value="Cyclic_Pdiesterase"/>
</dbReference>
<dbReference type="Proteomes" id="UP000034562">
    <property type="component" value="Unassembled WGS sequence"/>
</dbReference>
<evidence type="ECO:0008006" key="3">
    <source>
        <dbReference type="Google" id="ProtNLM"/>
    </source>
</evidence>
<gene>
    <name evidence="1" type="ORF">UU12_C0009G0019</name>
</gene>
<accession>A0A0G0VG77</accession>
<evidence type="ECO:0000313" key="1">
    <source>
        <dbReference type="EMBL" id="KKR71075.1"/>
    </source>
</evidence>
<dbReference type="EMBL" id="LBZK01000009">
    <property type="protein sequence ID" value="KKR71075.1"/>
    <property type="molecule type" value="Genomic_DNA"/>
</dbReference>